<dbReference type="InterPro" id="IPR036366">
    <property type="entry name" value="PGBDSf"/>
</dbReference>
<dbReference type="EMBL" id="JBITLE010000003">
    <property type="protein sequence ID" value="MFI7262868.1"/>
    <property type="molecule type" value="Genomic_DNA"/>
</dbReference>
<feature type="domain" description="Peptidoglycan binding-like" evidence="2">
    <location>
        <begin position="45"/>
        <end position="100"/>
    </location>
</feature>
<feature type="chain" id="PRO_5046953105" evidence="1">
    <location>
        <begin position="33"/>
        <end position="312"/>
    </location>
</feature>
<feature type="domain" description="Peptidoglycan binding-like" evidence="2">
    <location>
        <begin position="110"/>
        <end position="164"/>
    </location>
</feature>
<dbReference type="PANTHER" id="PTHR21666">
    <property type="entry name" value="PEPTIDASE-RELATED"/>
    <property type="match status" value="1"/>
</dbReference>
<evidence type="ECO:0000313" key="4">
    <source>
        <dbReference type="EMBL" id="MFI7262868.1"/>
    </source>
</evidence>
<dbReference type="SUPFAM" id="SSF47090">
    <property type="entry name" value="PGBD-like"/>
    <property type="match status" value="2"/>
</dbReference>
<evidence type="ECO:0000313" key="5">
    <source>
        <dbReference type="Proteomes" id="UP001612812"/>
    </source>
</evidence>
<feature type="domain" description="M23ase beta-sheet core" evidence="3">
    <location>
        <begin position="197"/>
        <end position="282"/>
    </location>
</feature>
<accession>A0ABW7ZJ41</accession>
<dbReference type="RefSeq" id="WP_396762090.1">
    <property type="nucleotide sequence ID" value="NZ_JBITLA010000003.1"/>
</dbReference>
<evidence type="ECO:0000259" key="2">
    <source>
        <dbReference type="Pfam" id="PF01471"/>
    </source>
</evidence>
<evidence type="ECO:0000259" key="3">
    <source>
        <dbReference type="Pfam" id="PF01551"/>
    </source>
</evidence>
<gene>
    <name evidence="4" type="ORF">ACIBP4_11270</name>
</gene>
<proteinExistence type="predicted"/>
<name>A0ABW7ZJ41_9ACTN</name>
<evidence type="ECO:0000256" key="1">
    <source>
        <dbReference type="SAM" id="SignalP"/>
    </source>
</evidence>
<dbReference type="InterPro" id="IPR036365">
    <property type="entry name" value="PGBD-like_sf"/>
</dbReference>
<dbReference type="Pfam" id="PF01551">
    <property type="entry name" value="Peptidase_M23"/>
    <property type="match status" value="1"/>
</dbReference>
<dbReference type="InterPro" id="IPR011055">
    <property type="entry name" value="Dup_hybrid_motif"/>
</dbReference>
<dbReference type="Pfam" id="PF01471">
    <property type="entry name" value="PG_binding_1"/>
    <property type="match status" value="2"/>
</dbReference>
<dbReference type="PANTHER" id="PTHR21666:SF270">
    <property type="entry name" value="MUREIN HYDROLASE ACTIVATOR ENVC"/>
    <property type="match status" value="1"/>
</dbReference>
<dbReference type="CDD" id="cd12797">
    <property type="entry name" value="M23_peptidase"/>
    <property type="match status" value="1"/>
</dbReference>
<comment type="caution">
    <text evidence="4">The sequence shown here is derived from an EMBL/GenBank/DDBJ whole genome shotgun (WGS) entry which is preliminary data.</text>
</comment>
<organism evidence="4 5">
    <name type="scientific">Micromonospora maritima</name>
    <dbReference type="NCBI Taxonomy" id="986711"/>
    <lineage>
        <taxon>Bacteria</taxon>
        <taxon>Bacillati</taxon>
        <taxon>Actinomycetota</taxon>
        <taxon>Actinomycetes</taxon>
        <taxon>Micromonosporales</taxon>
        <taxon>Micromonosporaceae</taxon>
        <taxon>Micromonospora</taxon>
    </lineage>
</organism>
<dbReference type="Gene3D" id="2.70.70.10">
    <property type="entry name" value="Glucose Permease (Domain IIA)"/>
    <property type="match status" value="1"/>
</dbReference>
<keyword evidence="5" id="KW-1185">Reference proteome</keyword>
<dbReference type="SUPFAM" id="SSF51261">
    <property type="entry name" value="Duplicated hybrid motif"/>
    <property type="match status" value="1"/>
</dbReference>
<dbReference type="Proteomes" id="UP001612812">
    <property type="component" value="Unassembled WGS sequence"/>
</dbReference>
<dbReference type="InterPro" id="IPR050570">
    <property type="entry name" value="Cell_wall_metabolism_enzyme"/>
</dbReference>
<protein>
    <submittedName>
        <fullName evidence="4">Peptidoglycan-binding protein</fullName>
    </submittedName>
</protein>
<feature type="signal peptide" evidence="1">
    <location>
        <begin position="1"/>
        <end position="32"/>
    </location>
</feature>
<reference evidence="4 5" key="1">
    <citation type="submission" date="2024-10" db="EMBL/GenBank/DDBJ databases">
        <title>The Natural Products Discovery Center: Release of the First 8490 Sequenced Strains for Exploring Actinobacteria Biosynthetic Diversity.</title>
        <authorList>
            <person name="Kalkreuter E."/>
            <person name="Kautsar S.A."/>
            <person name="Yang D."/>
            <person name="Bader C.D."/>
            <person name="Teijaro C.N."/>
            <person name="Fluegel L."/>
            <person name="Davis C.M."/>
            <person name="Simpson J.R."/>
            <person name="Lauterbach L."/>
            <person name="Steele A.D."/>
            <person name="Gui C."/>
            <person name="Meng S."/>
            <person name="Li G."/>
            <person name="Viehrig K."/>
            <person name="Ye F."/>
            <person name="Su P."/>
            <person name="Kiefer A.F."/>
            <person name="Nichols A."/>
            <person name="Cepeda A.J."/>
            <person name="Yan W."/>
            <person name="Fan B."/>
            <person name="Jiang Y."/>
            <person name="Adhikari A."/>
            <person name="Zheng C.-J."/>
            <person name="Schuster L."/>
            <person name="Cowan T.M."/>
            <person name="Smanski M.J."/>
            <person name="Chevrette M.G."/>
            <person name="De Carvalho L.P.S."/>
            <person name="Shen B."/>
        </authorList>
    </citation>
    <scope>NUCLEOTIDE SEQUENCE [LARGE SCALE GENOMIC DNA]</scope>
    <source>
        <strain evidence="4 5">NPDC049845</strain>
    </source>
</reference>
<dbReference type="Gene3D" id="1.10.101.10">
    <property type="entry name" value="PGBD-like superfamily/PGBD"/>
    <property type="match status" value="2"/>
</dbReference>
<sequence length="312" mass="31642">MRIALRRVAVWLATAALTVTATVLTNPSVAQAATPAWPTLSGGMSGPNVASAQFLLRHHGQTLTVDGAFTTGTTAAVRAFQTANGLPADGVVGPLTWSRLVVTLDPGASNNAVRALQTALNKYGYGLTVDGAWGAATTSAVTAFKNGRGLTGGATVGATTWQWLLGDGGGGGTYALVIGRSVLPRSEYDDPHHDYPAIDLPTNSGVTTYAITAGTVGYAGGGCGYGIGITADDGTYYLYCHLSSRAVADGTRVVAGQVIGYTGSTGNSTGPHLHLEVRVGGANRCPQNLLLALYDGSAVPAPGTLPSTGCTY</sequence>
<dbReference type="InterPro" id="IPR002477">
    <property type="entry name" value="Peptidoglycan-bd-like"/>
</dbReference>
<keyword evidence="1" id="KW-0732">Signal</keyword>
<dbReference type="InterPro" id="IPR016047">
    <property type="entry name" value="M23ase_b-sheet_dom"/>
</dbReference>